<dbReference type="NCBIfam" id="TIGR01662">
    <property type="entry name" value="HAD-SF-IIIA"/>
    <property type="match status" value="1"/>
</dbReference>
<dbReference type="InterPro" id="IPR036412">
    <property type="entry name" value="HAD-like_sf"/>
</dbReference>
<reference evidence="2 3" key="1">
    <citation type="submission" date="2015-07" db="EMBL/GenBank/DDBJ databases">
        <authorList>
            <person name="Noorani M."/>
        </authorList>
    </citation>
    <scope>NUCLEOTIDE SEQUENCE [LARGE SCALE GENOMIC DNA]</scope>
    <source>
        <strain evidence="2">BBA 69670</strain>
    </source>
</reference>
<organism evidence="2 3">
    <name type="scientific">Rhizoctonia solani</name>
    <dbReference type="NCBI Taxonomy" id="456999"/>
    <lineage>
        <taxon>Eukaryota</taxon>
        <taxon>Fungi</taxon>
        <taxon>Dikarya</taxon>
        <taxon>Basidiomycota</taxon>
        <taxon>Agaricomycotina</taxon>
        <taxon>Agaricomycetes</taxon>
        <taxon>Cantharellales</taxon>
        <taxon>Ceratobasidiaceae</taxon>
        <taxon>Rhizoctonia</taxon>
    </lineage>
</organism>
<dbReference type="GO" id="GO:0003690">
    <property type="term" value="F:double-stranded DNA binding"/>
    <property type="evidence" value="ECO:0007669"/>
    <property type="project" value="TreeGrafter"/>
</dbReference>
<feature type="compositionally biased region" description="Low complexity" evidence="1">
    <location>
        <begin position="439"/>
        <end position="452"/>
    </location>
</feature>
<sequence>MSSSKSPKKVTTTSLSIASASTDTKASISTLTVAVASTSRKRAAGELSSEKDTDVSEERVAKVQKSVKIPAMFLPRSAVAQVSTAFKWLPALALPAHQSRRLPPIVSEPSTSATTSGSILPVGPATCLYGIHLEQKPTSKVAMFDLDDTLVARKSGKKFSDDPDDWKLWATNVGDKLREAISNGFSIVVISNQAGLPVNGREAKWKQKIPKIAQSVFSDIPFRIFAAKEKDGFRKPMLGMWDALVDEFKKENVTIDKSASYFVGDAAGRLKPKDHSAVDRKLAHNMGIRFYTPDEYFKGQKVELPPLLGFHPSKLEATDPIPTLTSSTSSEIVVFVGPPGCGKSSIFKKQFAPAGYVHINQDMLKDKKRCFKEAEKVIKEGGKCVVDNTNRDKATRAEYIEIAKRLKCPIRCVWFDMPIELAWHNNMYRAFHERVPDVESTTTVEASTTTVVEDGDKISGSEDESGESKKKRGRPKKVTTTTIATTKTKVAAPSPARKLVPWVAYATFRSHFQVPELSEGFEKIDKVGFIFEGSEEERERWSTYMEL</sequence>
<dbReference type="InterPro" id="IPR013954">
    <property type="entry name" value="PNK3P"/>
</dbReference>
<dbReference type="InterPro" id="IPR006549">
    <property type="entry name" value="HAD-SF_hydro_IIIA"/>
</dbReference>
<protein>
    <submittedName>
        <fullName evidence="2">Bifunctional polynucleotide phosphatase/kinase</fullName>
    </submittedName>
</protein>
<evidence type="ECO:0000256" key="1">
    <source>
        <dbReference type="SAM" id="MobiDB-lite"/>
    </source>
</evidence>
<feature type="region of interest" description="Disordered" evidence="1">
    <location>
        <begin position="439"/>
        <end position="479"/>
    </location>
</feature>
<keyword evidence="2" id="KW-0808">Transferase</keyword>
<keyword evidence="2" id="KW-0418">Kinase</keyword>
<gene>
    <name evidence="2" type="ORF">RSOLAG22IIIB_01568</name>
</gene>
<dbReference type="EMBL" id="CYGV01001511">
    <property type="protein sequence ID" value="CUA74935.1"/>
    <property type="molecule type" value="Genomic_DNA"/>
</dbReference>
<dbReference type="SUPFAM" id="SSF56784">
    <property type="entry name" value="HAD-like"/>
    <property type="match status" value="1"/>
</dbReference>
<feature type="compositionally biased region" description="Basic and acidic residues" evidence="1">
    <location>
        <begin position="48"/>
        <end position="57"/>
    </location>
</feature>
<evidence type="ECO:0000313" key="2">
    <source>
        <dbReference type="EMBL" id="CUA74935.1"/>
    </source>
</evidence>
<dbReference type="InterPro" id="IPR023214">
    <property type="entry name" value="HAD_sf"/>
</dbReference>
<dbReference type="InterPro" id="IPR027417">
    <property type="entry name" value="P-loop_NTPase"/>
</dbReference>
<dbReference type="SUPFAM" id="SSF52540">
    <property type="entry name" value="P-loop containing nucleoside triphosphate hydrolases"/>
    <property type="match status" value="1"/>
</dbReference>
<dbReference type="PANTHER" id="PTHR12083">
    <property type="entry name" value="BIFUNCTIONAL POLYNUCLEOTIDE PHOSPHATASE/KINASE"/>
    <property type="match status" value="1"/>
</dbReference>
<evidence type="ECO:0000313" key="3">
    <source>
        <dbReference type="Proteomes" id="UP000044841"/>
    </source>
</evidence>
<dbReference type="Pfam" id="PF13671">
    <property type="entry name" value="AAA_33"/>
    <property type="match status" value="1"/>
</dbReference>
<accession>A0A0K6G8X4</accession>
<dbReference type="GO" id="GO:0046403">
    <property type="term" value="F:polynucleotide 3'-phosphatase activity"/>
    <property type="evidence" value="ECO:0007669"/>
    <property type="project" value="TreeGrafter"/>
</dbReference>
<dbReference type="Gene3D" id="3.40.50.1000">
    <property type="entry name" value="HAD superfamily/HAD-like"/>
    <property type="match status" value="1"/>
</dbReference>
<dbReference type="NCBIfam" id="TIGR01664">
    <property type="entry name" value="DNA-3'-Pase"/>
    <property type="match status" value="1"/>
</dbReference>
<dbReference type="PANTHER" id="PTHR12083:SF9">
    <property type="entry name" value="BIFUNCTIONAL POLYNUCLEOTIDE PHOSPHATASE_KINASE"/>
    <property type="match status" value="1"/>
</dbReference>
<dbReference type="InterPro" id="IPR006551">
    <property type="entry name" value="Polynucleotide_phosphatase"/>
</dbReference>
<dbReference type="Proteomes" id="UP000044841">
    <property type="component" value="Unassembled WGS sequence"/>
</dbReference>
<dbReference type="AlphaFoldDB" id="A0A0K6G8X4"/>
<feature type="compositionally biased region" description="Low complexity" evidence="1">
    <location>
        <begin position="1"/>
        <end position="24"/>
    </location>
</feature>
<proteinExistence type="predicted"/>
<name>A0A0K6G8X4_9AGAM</name>
<dbReference type="Gene3D" id="3.40.50.300">
    <property type="entry name" value="P-loop containing nucleotide triphosphate hydrolases"/>
    <property type="match status" value="1"/>
</dbReference>
<dbReference type="GO" id="GO:0046404">
    <property type="term" value="F:ATP-dependent polydeoxyribonucleotide 5'-hydroxyl-kinase activity"/>
    <property type="evidence" value="ECO:0007669"/>
    <property type="project" value="TreeGrafter"/>
</dbReference>
<keyword evidence="3" id="KW-1185">Reference proteome</keyword>
<feature type="region of interest" description="Disordered" evidence="1">
    <location>
        <begin position="1"/>
        <end position="57"/>
    </location>
</feature>
<feature type="compositionally biased region" description="Polar residues" evidence="1">
    <location>
        <begin position="25"/>
        <end position="38"/>
    </location>
</feature>
<dbReference type="GO" id="GO:0006281">
    <property type="term" value="P:DNA repair"/>
    <property type="evidence" value="ECO:0007669"/>
    <property type="project" value="TreeGrafter"/>
</dbReference>
<dbReference type="Pfam" id="PF08645">
    <property type="entry name" value="PNK3P"/>
    <property type="match status" value="1"/>
</dbReference>